<dbReference type="PANTHER" id="PTHR43252">
    <property type="entry name" value="TRANSCRIPTIONAL REGULATOR YQJI"/>
    <property type="match status" value="1"/>
</dbReference>
<dbReference type="PANTHER" id="PTHR43252:SF7">
    <property type="entry name" value="TRANSCRIPTIONAL REGULATOR YQJI"/>
    <property type="match status" value="1"/>
</dbReference>
<keyword evidence="2" id="KW-0238">DNA-binding</keyword>
<evidence type="ECO:0000313" key="3">
    <source>
        <dbReference type="Proteomes" id="UP000568106"/>
    </source>
</evidence>
<dbReference type="InterPro" id="IPR036390">
    <property type="entry name" value="WH_DNA-bd_sf"/>
</dbReference>
<dbReference type="InterPro" id="IPR005149">
    <property type="entry name" value="Tscrpt_reg_PadR_N"/>
</dbReference>
<evidence type="ECO:0000259" key="1">
    <source>
        <dbReference type="Pfam" id="PF03551"/>
    </source>
</evidence>
<sequence length="149" mass="16538">MRFFGAGDLRYVILQQIAEKPSHGYEIIKSIQERLGGMYAPSPGVVYPMLTMLEEMGHATVVSEGARKLYTITEEGAKSLAENKAMVDAIFARMDHARSEQGSGRSPQIERAVENFRMALRMKKGPLTTEQIHAITDIIDAAAKQIERA</sequence>
<dbReference type="Gene3D" id="1.10.10.10">
    <property type="entry name" value="Winged helix-like DNA-binding domain superfamily/Winged helix DNA-binding domain"/>
    <property type="match status" value="1"/>
</dbReference>
<accession>A0A7W8IG10</accession>
<dbReference type="EMBL" id="JACHDY010000001">
    <property type="protein sequence ID" value="MBB5316517.1"/>
    <property type="molecule type" value="Genomic_DNA"/>
</dbReference>
<comment type="caution">
    <text evidence="2">The sequence shown here is derived from an EMBL/GenBank/DDBJ whole genome shotgun (WGS) entry which is preliminary data.</text>
</comment>
<name>A0A7W8IG10_9BACT</name>
<proteinExistence type="predicted"/>
<gene>
    <name evidence="2" type="ORF">HDF09_001167</name>
</gene>
<reference evidence="2" key="1">
    <citation type="submission" date="2020-08" db="EMBL/GenBank/DDBJ databases">
        <title>Genomic Encyclopedia of Type Strains, Phase IV (KMG-V): Genome sequencing to study the core and pangenomes of soil and plant-associated prokaryotes.</title>
        <authorList>
            <person name="Whitman W."/>
        </authorList>
    </citation>
    <scope>NUCLEOTIDE SEQUENCE [LARGE SCALE GENOMIC DNA]</scope>
    <source>
        <strain evidence="2">M8UP27</strain>
    </source>
</reference>
<dbReference type="AlphaFoldDB" id="A0A7W8IG10"/>
<dbReference type="InterPro" id="IPR036388">
    <property type="entry name" value="WH-like_DNA-bd_sf"/>
</dbReference>
<dbReference type="GO" id="GO:0003677">
    <property type="term" value="F:DNA binding"/>
    <property type="evidence" value="ECO:0007669"/>
    <property type="project" value="UniProtKB-KW"/>
</dbReference>
<evidence type="ECO:0000313" key="2">
    <source>
        <dbReference type="EMBL" id="MBB5316517.1"/>
    </source>
</evidence>
<dbReference type="Proteomes" id="UP000568106">
    <property type="component" value="Unassembled WGS sequence"/>
</dbReference>
<keyword evidence="3" id="KW-1185">Reference proteome</keyword>
<protein>
    <submittedName>
        <fullName evidence="2">DNA-binding PadR family transcriptional regulator</fullName>
    </submittedName>
</protein>
<dbReference type="SUPFAM" id="SSF46785">
    <property type="entry name" value="Winged helix' DNA-binding domain"/>
    <property type="match status" value="1"/>
</dbReference>
<feature type="domain" description="Transcription regulator PadR N-terminal" evidence="1">
    <location>
        <begin position="13"/>
        <end position="82"/>
    </location>
</feature>
<organism evidence="2 3">
    <name type="scientific">Tunturiibacter empetritectus</name>
    <dbReference type="NCBI Taxonomy" id="3069691"/>
    <lineage>
        <taxon>Bacteria</taxon>
        <taxon>Pseudomonadati</taxon>
        <taxon>Acidobacteriota</taxon>
        <taxon>Terriglobia</taxon>
        <taxon>Terriglobales</taxon>
        <taxon>Acidobacteriaceae</taxon>
        <taxon>Tunturiibacter</taxon>
    </lineage>
</organism>
<dbReference type="Pfam" id="PF03551">
    <property type="entry name" value="PadR"/>
    <property type="match status" value="1"/>
</dbReference>